<organism evidence="2 3">
    <name type="scientific">Nonomuraea dietziae</name>
    <dbReference type="NCBI Taxonomy" id="65515"/>
    <lineage>
        <taxon>Bacteria</taxon>
        <taxon>Bacillati</taxon>
        <taxon>Actinomycetota</taxon>
        <taxon>Actinomycetes</taxon>
        <taxon>Streptosporangiales</taxon>
        <taxon>Streptosporangiaceae</taxon>
        <taxon>Nonomuraea</taxon>
    </lineage>
</organism>
<feature type="compositionally biased region" description="Basic residues" evidence="1">
    <location>
        <begin position="201"/>
        <end position="211"/>
    </location>
</feature>
<evidence type="ECO:0000313" key="3">
    <source>
        <dbReference type="Proteomes" id="UP000579945"/>
    </source>
</evidence>
<dbReference type="Proteomes" id="UP000579945">
    <property type="component" value="Unassembled WGS sequence"/>
</dbReference>
<dbReference type="EMBL" id="JACIBV010000002">
    <property type="protein sequence ID" value="MBB3732820.1"/>
    <property type="molecule type" value="Genomic_DNA"/>
</dbReference>
<keyword evidence="3" id="KW-1185">Reference proteome</keyword>
<evidence type="ECO:0000313" key="2">
    <source>
        <dbReference type="EMBL" id="MBB3732820.1"/>
    </source>
</evidence>
<feature type="region of interest" description="Disordered" evidence="1">
    <location>
        <begin position="200"/>
        <end position="233"/>
    </location>
</feature>
<reference evidence="2 3" key="1">
    <citation type="submission" date="2020-08" db="EMBL/GenBank/DDBJ databases">
        <title>Sequencing the genomes of 1000 actinobacteria strains.</title>
        <authorList>
            <person name="Klenk H.-P."/>
        </authorList>
    </citation>
    <scope>NUCLEOTIDE SEQUENCE [LARGE SCALE GENOMIC DNA]</scope>
    <source>
        <strain evidence="2 3">DSM 44320</strain>
    </source>
</reference>
<gene>
    <name evidence="2" type="ORF">FHR33_008767</name>
</gene>
<dbReference type="GeneID" id="95394829"/>
<name>A0A7W5VK15_9ACTN</name>
<evidence type="ECO:0000256" key="1">
    <source>
        <dbReference type="SAM" id="MobiDB-lite"/>
    </source>
</evidence>
<comment type="caution">
    <text evidence="2">The sequence shown here is derived from an EMBL/GenBank/DDBJ whole genome shotgun (WGS) entry which is preliminary data.</text>
</comment>
<sequence>MSMADLGLTADQENLYRRLLRDPHTDLDAAGAGQVLAELRALGLVDGALTAVHPAVAIDLLVQRRIEQTRRQLAGLTVAWDLLTELAEEHRSGRPVRMVEHIPDEPAVTRRVYMMLAEHPGEFAHLKTTALTTGAGYEELPHYDHAPFRRSLATGLRSRTLFPAHVLEDPAQEPYVRQWHAQGALHCLHRRGHRTCPALTRRSRPATRRHATAGPRAVHEPWPHLEKTAISLP</sequence>
<dbReference type="AlphaFoldDB" id="A0A7W5VK15"/>
<accession>A0A7W5VK15</accession>
<protein>
    <submittedName>
        <fullName evidence="2">Uncharacterized protein</fullName>
    </submittedName>
</protein>
<feature type="compositionally biased region" description="Basic and acidic residues" evidence="1">
    <location>
        <begin position="217"/>
        <end position="227"/>
    </location>
</feature>
<dbReference type="RefSeq" id="WP_183660677.1">
    <property type="nucleotide sequence ID" value="NZ_JACIBV010000002.1"/>
</dbReference>
<proteinExistence type="predicted"/>